<dbReference type="FunFam" id="3.40.190.290:FF:000001">
    <property type="entry name" value="Transcriptional regulator, LysR family"/>
    <property type="match status" value="1"/>
</dbReference>
<keyword evidence="2" id="KW-0805">Transcription regulation</keyword>
<sequence>MDIVRAMQVFNALVDGGSFVAAAERLDTSTAAVSRQIAALEEHLGARLLNRTTRRTSLTEAGLAFHERSGQILADIEEAEAIAGEHAVNPSGLLRISAPLSFGVRALGTVLPEFRRRHPDLRLDVDLTDRVVDLAHDGIDVAIRIAQQPSPNLIARRIAPVRMLVCASPAYFRTHGVPQRPGDLAGHSALSYSYLSSGDNWAFKNGAGQEEVVRMQPCVHANNGDLLRLLALSDGGIIVQPAFIVAEDIAAGRLQQILPDWTLGTFNLYAVYLSRRFLSAKVRVFIDFLAAEIGKAEI</sequence>
<dbReference type="PROSITE" id="PS50931">
    <property type="entry name" value="HTH_LYSR"/>
    <property type="match status" value="1"/>
</dbReference>
<accession>A0A7Y0ASJ5</accession>
<dbReference type="Gene3D" id="1.10.10.10">
    <property type="entry name" value="Winged helix-like DNA-binding domain superfamily/Winged helix DNA-binding domain"/>
    <property type="match status" value="1"/>
</dbReference>
<dbReference type="SUPFAM" id="SSF46785">
    <property type="entry name" value="Winged helix' DNA-binding domain"/>
    <property type="match status" value="1"/>
</dbReference>
<dbReference type="AlphaFoldDB" id="A0A7Y0ASJ5"/>
<dbReference type="Gene3D" id="3.40.190.290">
    <property type="match status" value="1"/>
</dbReference>
<keyword evidence="4" id="KW-0804">Transcription</keyword>
<dbReference type="EMBL" id="JABBGK010000001">
    <property type="protein sequence ID" value="NML72697.1"/>
    <property type="molecule type" value="Genomic_DNA"/>
</dbReference>
<dbReference type="FunFam" id="1.10.10.10:FF:000001">
    <property type="entry name" value="LysR family transcriptional regulator"/>
    <property type="match status" value="1"/>
</dbReference>
<comment type="similarity">
    <text evidence="1">Belongs to the LysR transcriptional regulatory family.</text>
</comment>
<dbReference type="RefSeq" id="WP_169586401.1">
    <property type="nucleotide sequence ID" value="NZ_JABBGK010000001.1"/>
</dbReference>
<protein>
    <recommendedName>
        <fullName evidence="6">HTH-type transcriptional regulator TtuA</fullName>
    </recommendedName>
    <alternativeName>
        <fullName evidence="7">Tartrate utilization transcriptional regulator</fullName>
    </alternativeName>
</protein>
<evidence type="ECO:0000256" key="5">
    <source>
        <dbReference type="ARBA" id="ARBA00054626"/>
    </source>
</evidence>
<evidence type="ECO:0000256" key="3">
    <source>
        <dbReference type="ARBA" id="ARBA00023125"/>
    </source>
</evidence>
<organism evidence="9 10">
    <name type="scientific">Rhizobium terricola</name>
    <dbReference type="NCBI Taxonomy" id="2728849"/>
    <lineage>
        <taxon>Bacteria</taxon>
        <taxon>Pseudomonadati</taxon>
        <taxon>Pseudomonadota</taxon>
        <taxon>Alphaproteobacteria</taxon>
        <taxon>Hyphomicrobiales</taxon>
        <taxon>Rhizobiaceae</taxon>
        <taxon>Rhizobium/Agrobacterium group</taxon>
        <taxon>Rhizobium</taxon>
    </lineage>
</organism>
<dbReference type="Pfam" id="PF00126">
    <property type="entry name" value="HTH_1"/>
    <property type="match status" value="1"/>
</dbReference>
<dbReference type="InterPro" id="IPR000847">
    <property type="entry name" value="LysR_HTH_N"/>
</dbReference>
<evidence type="ECO:0000313" key="10">
    <source>
        <dbReference type="Proteomes" id="UP000541470"/>
    </source>
</evidence>
<evidence type="ECO:0000256" key="6">
    <source>
        <dbReference type="ARBA" id="ARBA00067332"/>
    </source>
</evidence>
<evidence type="ECO:0000256" key="2">
    <source>
        <dbReference type="ARBA" id="ARBA00023015"/>
    </source>
</evidence>
<gene>
    <name evidence="9" type="ORF">HHL25_01025</name>
</gene>
<name>A0A7Y0ASJ5_9HYPH</name>
<keyword evidence="3" id="KW-0238">DNA-binding</keyword>
<comment type="function">
    <text evidence="5">Transcriptional regulator of the ttuABCDE tartrate utilization operon.</text>
</comment>
<feature type="domain" description="HTH lysR-type" evidence="8">
    <location>
        <begin position="1"/>
        <end position="59"/>
    </location>
</feature>
<evidence type="ECO:0000256" key="1">
    <source>
        <dbReference type="ARBA" id="ARBA00009437"/>
    </source>
</evidence>
<dbReference type="Proteomes" id="UP000541470">
    <property type="component" value="Unassembled WGS sequence"/>
</dbReference>
<dbReference type="GO" id="GO:0003700">
    <property type="term" value="F:DNA-binding transcription factor activity"/>
    <property type="evidence" value="ECO:0007669"/>
    <property type="project" value="InterPro"/>
</dbReference>
<dbReference type="Pfam" id="PF03466">
    <property type="entry name" value="LysR_substrate"/>
    <property type="match status" value="1"/>
</dbReference>
<dbReference type="InterPro" id="IPR036388">
    <property type="entry name" value="WH-like_DNA-bd_sf"/>
</dbReference>
<dbReference type="InterPro" id="IPR005119">
    <property type="entry name" value="LysR_subst-bd"/>
</dbReference>
<keyword evidence="10" id="KW-1185">Reference proteome</keyword>
<reference evidence="9 10" key="1">
    <citation type="submission" date="2020-04" db="EMBL/GenBank/DDBJ databases">
        <title>Rhizobium sp. S-51 isolated from soil.</title>
        <authorList>
            <person name="Dahal R.H."/>
        </authorList>
    </citation>
    <scope>NUCLEOTIDE SEQUENCE [LARGE SCALE GENOMIC DNA]</scope>
    <source>
        <strain evidence="9 10">S-51</strain>
    </source>
</reference>
<comment type="caution">
    <text evidence="9">The sequence shown here is derived from an EMBL/GenBank/DDBJ whole genome shotgun (WGS) entry which is preliminary data.</text>
</comment>
<proteinExistence type="inferred from homology"/>
<dbReference type="InterPro" id="IPR058163">
    <property type="entry name" value="LysR-type_TF_proteobact-type"/>
</dbReference>
<evidence type="ECO:0000259" key="8">
    <source>
        <dbReference type="PROSITE" id="PS50931"/>
    </source>
</evidence>
<evidence type="ECO:0000256" key="4">
    <source>
        <dbReference type="ARBA" id="ARBA00023163"/>
    </source>
</evidence>
<dbReference type="PANTHER" id="PTHR30537">
    <property type="entry name" value="HTH-TYPE TRANSCRIPTIONAL REGULATOR"/>
    <property type="match status" value="1"/>
</dbReference>
<evidence type="ECO:0000313" key="9">
    <source>
        <dbReference type="EMBL" id="NML72697.1"/>
    </source>
</evidence>
<dbReference type="PANTHER" id="PTHR30537:SF35">
    <property type="entry name" value="TRANSCRIPTIONAL REGULATORY PROTEIN"/>
    <property type="match status" value="1"/>
</dbReference>
<dbReference type="SUPFAM" id="SSF53850">
    <property type="entry name" value="Periplasmic binding protein-like II"/>
    <property type="match status" value="1"/>
</dbReference>
<dbReference type="GO" id="GO:0006351">
    <property type="term" value="P:DNA-templated transcription"/>
    <property type="evidence" value="ECO:0007669"/>
    <property type="project" value="TreeGrafter"/>
</dbReference>
<dbReference type="PRINTS" id="PR00039">
    <property type="entry name" value="HTHLYSR"/>
</dbReference>
<dbReference type="InterPro" id="IPR036390">
    <property type="entry name" value="WH_DNA-bd_sf"/>
</dbReference>
<dbReference type="GO" id="GO:0043565">
    <property type="term" value="F:sequence-specific DNA binding"/>
    <property type="evidence" value="ECO:0007669"/>
    <property type="project" value="TreeGrafter"/>
</dbReference>
<dbReference type="CDD" id="cd08422">
    <property type="entry name" value="PBP2_CrgA_like"/>
    <property type="match status" value="1"/>
</dbReference>
<evidence type="ECO:0000256" key="7">
    <source>
        <dbReference type="ARBA" id="ARBA00083243"/>
    </source>
</evidence>